<reference evidence="1 2" key="1">
    <citation type="submission" date="2021-03" db="EMBL/GenBank/DDBJ databases">
        <title>Genomic Encyclopedia of Type Strains, Phase IV (KMG-IV): sequencing the most valuable type-strain genomes for metagenomic binning, comparative biology and taxonomic classification.</title>
        <authorList>
            <person name="Goeker M."/>
        </authorList>
    </citation>
    <scope>NUCLEOTIDE SEQUENCE [LARGE SCALE GENOMIC DNA]</scope>
    <source>
        <strain evidence="1 2">DSM 13372</strain>
    </source>
</reference>
<evidence type="ECO:0000313" key="1">
    <source>
        <dbReference type="EMBL" id="MBP2238652.1"/>
    </source>
</evidence>
<proteinExistence type="predicted"/>
<protein>
    <recommendedName>
        <fullName evidence="3">Transposase</fullName>
    </recommendedName>
</protein>
<comment type="caution">
    <text evidence="1">The sequence shown here is derived from an EMBL/GenBank/DDBJ whole genome shotgun (WGS) entry which is preliminary data.</text>
</comment>
<accession>A0ABS4R9Y7</accession>
<dbReference type="RefSeq" id="WP_209605873.1">
    <property type="nucleotide sequence ID" value="NZ_JAGILA010000009.1"/>
</dbReference>
<evidence type="ECO:0008006" key="3">
    <source>
        <dbReference type="Google" id="ProtNLM"/>
    </source>
</evidence>
<gene>
    <name evidence="1" type="ORF">J2Z31_005193</name>
</gene>
<organism evidence="1 2">
    <name type="scientific">Sinorhizobium kostiense</name>
    <dbReference type="NCBI Taxonomy" id="76747"/>
    <lineage>
        <taxon>Bacteria</taxon>
        <taxon>Pseudomonadati</taxon>
        <taxon>Pseudomonadota</taxon>
        <taxon>Alphaproteobacteria</taxon>
        <taxon>Hyphomicrobiales</taxon>
        <taxon>Rhizobiaceae</taxon>
        <taxon>Sinorhizobium/Ensifer group</taxon>
        <taxon>Sinorhizobium</taxon>
    </lineage>
</organism>
<dbReference type="Proteomes" id="UP000730739">
    <property type="component" value="Unassembled WGS sequence"/>
</dbReference>
<sequence length="51" mass="5647">MNVALVEKLVAEKLETAAATVRAEGWKWVECSATAPAGYHAMKRHYPEAFL</sequence>
<dbReference type="EMBL" id="JAGILA010000009">
    <property type="protein sequence ID" value="MBP2238652.1"/>
    <property type="molecule type" value="Genomic_DNA"/>
</dbReference>
<evidence type="ECO:0000313" key="2">
    <source>
        <dbReference type="Proteomes" id="UP000730739"/>
    </source>
</evidence>
<keyword evidence="2" id="KW-1185">Reference proteome</keyword>
<name>A0ABS4R9Y7_9HYPH</name>